<evidence type="ECO:0000313" key="6">
    <source>
        <dbReference type="Proteomes" id="UP000828390"/>
    </source>
</evidence>
<feature type="transmembrane region" description="Helical" evidence="4">
    <location>
        <begin position="238"/>
        <end position="260"/>
    </location>
</feature>
<keyword evidence="4" id="KW-0812">Transmembrane</keyword>
<keyword evidence="4" id="KW-0472">Membrane</keyword>
<feature type="transmembrane region" description="Helical" evidence="4">
    <location>
        <begin position="79"/>
        <end position="104"/>
    </location>
</feature>
<sequence>MWPVDTIGKIAADVSDRYHLVTNESDNKTTLEVTLTIVKVEPKDTPRSFICTIMNDQSNQGQSSTMVWMTKTERPNPQTMMIVMAVPSVVGIFVAAFLLGLCIYKCYRPQVKLFVYVHCPRCHRKAMDEDKYEYHVFRYHSDDDGEKAEYIRQNLKERNYYVFISADITPGTETINTTSALFEKSGAVHFLYTENLLHDNWALRFLINLLEVGKDILCLEIDGLNRKKLSQLSRMHNVIIWHTLLMSVLMARISMLTMLIDSTECRTLKIFGT</sequence>
<keyword evidence="3" id="KW-0393">Immunoglobulin domain</keyword>
<protein>
    <submittedName>
        <fullName evidence="5">Uncharacterized protein</fullName>
    </submittedName>
</protein>
<keyword evidence="1" id="KW-1015">Disulfide bond</keyword>
<name>A0A9D4G810_DREPO</name>
<comment type="caution">
    <text evidence="5">The sequence shown here is derived from an EMBL/GenBank/DDBJ whole genome shotgun (WGS) entry which is preliminary data.</text>
</comment>
<keyword evidence="4" id="KW-1133">Transmembrane helix</keyword>
<organism evidence="5 6">
    <name type="scientific">Dreissena polymorpha</name>
    <name type="common">Zebra mussel</name>
    <name type="synonym">Mytilus polymorpha</name>
    <dbReference type="NCBI Taxonomy" id="45954"/>
    <lineage>
        <taxon>Eukaryota</taxon>
        <taxon>Metazoa</taxon>
        <taxon>Spiralia</taxon>
        <taxon>Lophotrochozoa</taxon>
        <taxon>Mollusca</taxon>
        <taxon>Bivalvia</taxon>
        <taxon>Autobranchia</taxon>
        <taxon>Heteroconchia</taxon>
        <taxon>Euheterodonta</taxon>
        <taxon>Imparidentia</taxon>
        <taxon>Neoheterodontei</taxon>
        <taxon>Myida</taxon>
        <taxon>Dreissenoidea</taxon>
        <taxon>Dreissenidae</taxon>
        <taxon>Dreissena</taxon>
    </lineage>
</organism>
<dbReference type="EMBL" id="JAIWYP010000006">
    <property type="protein sequence ID" value="KAH3810491.1"/>
    <property type="molecule type" value="Genomic_DNA"/>
</dbReference>
<dbReference type="InterPro" id="IPR035897">
    <property type="entry name" value="Toll_tir_struct_dom_sf"/>
</dbReference>
<dbReference type="PANTHER" id="PTHR11890">
    <property type="entry name" value="INTERLEUKIN-1 RECEPTOR FAMILY MEMBER"/>
    <property type="match status" value="1"/>
</dbReference>
<evidence type="ECO:0000313" key="5">
    <source>
        <dbReference type="EMBL" id="KAH3810491.1"/>
    </source>
</evidence>
<evidence type="ECO:0000256" key="3">
    <source>
        <dbReference type="ARBA" id="ARBA00023319"/>
    </source>
</evidence>
<gene>
    <name evidence="5" type="ORF">DPMN_138886</name>
</gene>
<dbReference type="InterPro" id="IPR015621">
    <property type="entry name" value="IL-1_rcpt_fam"/>
</dbReference>
<accession>A0A9D4G810</accession>
<evidence type="ECO:0000256" key="2">
    <source>
        <dbReference type="ARBA" id="ARBA00023180"/>
    </source>
</evidence>
<evidence type="ECO:0000256" key="1">
    <source>
        <dbReference type="ARBA" id="ARBA00023157"/>
    </source>
</evidence>
<keyword evidence="2" id="KW-0325">Glycoprotein</keyword>
<evidence type="ECO:0000256" key="4">
    <source>
        <dbReference type="SAM" id="Phobius"/>
    </source>
</evidence>
<dbReference type="Proteomes" id="UP000828390">
    <property type="component" value="Unassembled WGS sequence"/>
</dbReference>
<dbReference type="Gene3D" id="3.40.50.10140">
    <property type="entry name" value="Toll/interleukin-1 receptor homology (TIR) domain"/>
    <property type="match status" value="1"/>
</dbReference>
<dbReference type="AlphaFoldDB" id="A0A9D4G810"/>
<proteinExistence type="predicted"/>
<reference evidence="5" key="2">
    <citation type="submission" date="2020-11" db="EMBL/GenBank/DDBJ databases">
        <authorList>
            <person name="McCartney M.A."/>
            <person name="Auch B."/>
            <person name="Kono T."/>
            <person name="Mallez S."/>
            <person name="Becker A."/>
            <person name="Gohl D.M."/>
            <person name="Silverstein K.A.T."/>
            <person name="Koren S."/>
            <person name="Bechman K.B."/>
            <person name="Herman A."/>
            <person name="Abrahante J.E."/>
            <person name="Garbe J."/>
        </authorList>
    </citation>
    <scope>NUCLEOTIDE SEQUENCE</scope>
    <source>
        <strain evidence="5">Duluth1</strain>
        <tissue evidence="5">Whole animal</tissue>
    </source>
</reference>
<dbReference type="SUPFAM" id="SSF52200">
    <property type="entry name" value="Toll/Interleukin receptor TIR domain"/>
    <property type="match status" value="1"/>
</dbReference>
<keyword evidence="6" id="KW-1185">Reference proteome</keyword>
<dbReference type="PANTHER" id="PTHR11890:SF3">
    <property type="entry name" value="INTERLEUKIN-1 RECEPTOR TYPE 2"/>
    <property type="match status" value="1"/>
</dbReference>
<reference evidence="5" key="1">
    <citation type="journal article" date="2019" name="bioRxiv">
        <title>The Genome of the Zebra Mussel, Dreissena polymorpha: A Resource for Invasive Species Research.</title>
        <authorList>
            <person name="McCartney M.A."/>
            <person name="Auch B."/>
            <person name="Kono T."/>
            <person name="Mallez S."/>
            <person name="Zhang Y."/>
            <person name="Obille A."/>
            <person name="Becker A."/>
            <person name="Abrahante J.E."/>
            <person name="Garbe J."/>
            <person name="Badalamenti J.P."/>
            <person name="Herman A."/>
            <person name="Mangelson H."/>
            <person name="Liachko I."/>
            <person name="Sullivan S."/>
            <person name="Sone E.D."/>
            <person name="Koren S."/>
            <person name="Silverstein K.A.T."/>
            <person name="Beckman K.B."/>
            <person name="Gohl D.M."/>
        </authorList>
    </citation>
    <scope>NUCLEOTIDE SEQUENCE</scope>
    <source>
        <strain evidence="5">Duluth1</strain>
        <tissue evidence="5">Whole animal</tissue>
    </source>
</reference>